<dbReference type="InterPro" id="IPR029063">
    <property type="entry name" value="SAM-dependent_MTases_sf"/>
</dbReference>
<dbReference type="OrthoDB" id="9772751at2"/>
<dbReference type="InterPro" id="IPR041698">
    <property type="entry name" value="Methyltransf_25"/>
</dbReference>
<reference evidence="3" key="1">
    <citation type="submission" date="2016-10" db="EMBL/GenBank/DDBJ databases">
        <authorList>
            <person name="Varghese N."/>
            <person name="Submissions S."/>
        </authorList>
    </citation>
    <scope>NUCLEOTIDE SEQUENCE [LARGE SCALE GENOMIC DNA]</scope>
    <source>
        <strain evidence="3">DSM 17616</strain>
    </source>
</reference>
<dbReference type="AlphaFoldDB" id="A0A1H6K612"/>
<dbReference type="RefSeq" id="WP_092790706.1">
    <property type="nucleotide sequence ID" value="NZ_FNXF01000003.1"/>
</dbReference>
<dbReference type="SUPFAM" id="SSF53335">
    <property type="entry name" value="S-adenosyl-L-methionine-dependent methyltransferases"/>
    <property type="match status" value="1"/>
</dbReference>
<evidence type="ECO:0000313" key="2">
    <source>
        <dbReference type="EMBL" id="SEH70821.1"/>
    </source>
</evidence>
<dbReference type="Pfam" id="PF13649">
    <property type="entry name" value="Methyltransf_25"/>
    <property type="match status" value="1"/>
</dbReference>
<dbReference type="EMBL" id="FNXF01000003">
    <property type="protein sequence ID" value="SEH70821.1"/>
    <property type="molecule type" value="Genomic_DNA"/>
</dbReference>
<keyword evidence="3" id="KW-1185">Reference proteome</keyword>
<protein>
    <submittedName>
        <fullName evidence="2">tRNA (Cmo5U34)-methyltransferase</fullName>
    </submittedName>
</protein>
<feature type="domain" description="Methyltransferase" evidence="1">
    <location>
        <begin position="45"/>
        <end position="139"/>
    </location>
</feature>
<dbReference type="PANTHER" id="PTHR43464">
    <property type="entry name" value="METHYLTRANSFERASE"/>
    <property type="match status" value="1"/>
</dbReference>
<gene>
    <name evidence="2" type="ORF">SAMN05660691_00908</name>
</gene>
<dbReference type="Gene3D" id="3.40.50.150">
    <property type="entry name" value="Vaccinia Virus protein VP39"/>
    <property type="match status" value="1"/>
</dbReference>
<evidence type="ECO:0000313" key="3">
    <source>
        <dbReference type="Proteomes" id="UP000199371"/>
    </source>
</evidence>
<keyword evidence="2" id="KW-0489">Methyltransferase</keyword>
<dbReference type="STRING" id="173990.SAMN05660691_00908"/>
<dbReference type="PANTHER" id="PTHR43464:SF58">
    <property type="entry name" value="BLR7975 PROTEIN"/>
    <property type="match status" value="1"/>
</dbReference>
<dbReference type="Proteomes" id="UP000199371">
    <property type="component" value="Unassembled WGS sequence"/>
</dbReference>
<name>A0A1H6K612_9GAMM</name>
<accession>A0A1H6K612</accession>
<organism evidence="2 3">
    <name type="scientific">Rheinheimera pacifica</name>
    <dbReference type="NCBI Taxonomy" id="173990"/>
    <lineage>
        <taxon>Bacteria</taxon>
        <taxon>Pseudomonadati</taxon>
        <taxon>Pseudomonadota</taxon>
        <taxon>Gammaproteobacteria</taxon>
        <taxon>Chromatiales</taxon>
        <taxon>Chromatiaceae</taxon>
        <taxon>Rheinheimera</taxon>
    </lineage>
</organism>
<evidence type="ECO:0000259" key="1">
    <source>
        <dbReference type="Pfam" id="PF13649"/>
    </source>
</evidence>
<sequence length="223" mass="24001">MSSFSDPKAIAGYAENTLRRVPGLHDIHRMAALLLAERTPANGRVLVVGAGGGMELNVFARLFPNWTFDGIDPSAEMLAMATTNLGSLMSRVQLHHGFIDAAPMGPFDAASCLLTLHFTNEAERYRTLCEIHARLKPGGALVAVHYSISQTGAERDLWLSRCAEFAILSGIAAKQAKASVAAIGQQLPILSPEQDEALMQKAGFSHISTFYVGLGFRGWVAYA</sequence>
<dbReference type="CDD" id="cd02440">
    <property type="entry name" value="AdoMet_MTases"/>
    <property type="match status" value="1"/>
</dbReference>
<keyword evidence="2" id="KW-0808">Transferase</keyword>
<proteinExistence type="predicted"/>
<dbReference type="GO" id="GO:0008168">
    <property type="term" value="F:methyltransferase activity"/>
    <property type="evidence" value="ECO:0007669"/>
    <property type="project" value="UniProtKB-KW"/>
</dbReference>
<dbReference type="GO" id="GO:0032259">
    <property type="term" value="P:methylation"/>
    <property type="evidence" value="ECO:0007669"/>
    <property type="project" value="UniProtKB-KW"/>
</dbReference>